<accession>A0A1L3LXB0</accession>
<reference evidence="1 2" key="1">
    <citation type="submission" date="2015-10" db="EMBL/GenBank/DDBJ databases">
        <title>Genomic differences between typical nodule nitrogen-fixing rhizobial strains and those coming from bean seeds.</title>
        <authorList>
            <person name="Peralta H."/>
            <person name="Aguilar-Vera A."/>
            <person name="Diaz R."/>
            <person name="Mora Y."/>
            <person name="Martinez-Batallar G."/>
            <person name="Salazar E."/>
            <person name="Vargas-Lagunas C."/>
            <person name="Encarnacion S."/>
            <person name="Girard L."/>
            <person name="Mora J."/>
        </authorList>
    </citation>
    <scope>NUCLEOTIDE SEQUENCE [LARGE SCALE GENOMIC DNA]</scope>
    <source>
        <strain evidence="1 2">CFNEI 73</strain>
        <plasmid evidence="1 2">C</plasmid>
    </source>
</reference>
<protein>
    <submittedName>
        <fullName evidence="1">Uncharacterized protein</fullName>
    </submittedName>
</protein>
<dbReference type="AlphaFoldDB" id="A0A1L3LXB0"/>
<dbReference type="KEGG" id="same:SAMCFNEI73_pC1006"/>
<gene>
    <name evidence="1" type="ORF">SAMCFNEI73_pC1006</name>
</gene>
<sequence length="54" mass="6197">MDLLHSIFEQILEEKGVESSGERANEIAARLIRVYQSGVRDVVMLKKLSVRPRE</sequence>
<dbReference type="Proteomes" id="UP000182306">
    <property type="component" value="Plasmid C"/>
</dbReference>
<dbReference type="EMBL" id="CP013110">
    <property type="protein sequence ID" value="APG94718.1"/>
    <property type="molecule type" value="Genomic_DNA"/>
</dbReference>
<name>A0A1L3LXB0_9HYPH</name>
<keyword evidence="1" id="KW-0614">Plasmid</keyword>
<organism evidence="1 2">
    <name type="scientific">Sinorhizobium americanum</name>
    <dbReference type="NCBI Taxonomy" id="194963"/>
    <lineage>
        <taxon>Bacteria</taxon>
        <taxon>Pseudomonadati</taxon>
        <taxon>Pseudomonadota</taxon>
        <taxon>Alphaproteobacteria</taxon>
        <taxon>Hyphomicrobiales</taxon>
        <taxon>Rhizobiaceae</taxon>
        <taxon>Sinorhizobium/Ensifer group</taxon>
        <taxon>Sinorhizobium</taxon>
    </lineage>
</organism>
<evidence type="ECO:0000313" key="1">
    <source>
        <dbReference type="EMBL" id="APG94718.1"/>
    </source>
</evidence>
<geneLocation type="plasmid" evidence="1 2">
    <name>C</name>
</geneLocation>
<keyword evidence="2" id="KW-1185">Reference proteome</keyword>
<evidence type="ECO:0000313" key="2">
    <source>
        <dbReference type="Proteomes" id="UP000182306"/>
    </source>
</evidence>
<proteinExistence type="predicted"/>